<dbReference type="EMBL" id="CAJQZP010001188">
    <property type="protein sequence ID" value="CAG5027418.1"/>
    <property type="molecule type" value="Genomic_DNA"/>
</dbReference>
<dbReference type="OrthoDB" id="6932542at2759"/>
<comment type="caution">
    <text evidence="1">The sequence shown here is derived from an EMBL/GenBank/DDBJ whole genome shotgun (WGS) entry which is preliminary data.</text>
</comment>
<name>A0A8S3XJJ2_PARAO</name>
<evidence type="ECO:0000313" key="2">
    <source>
        <dbReference type="Proteomes" id="UP000691718"/>
    </source>
</evidence>
<protein>
    <submittedName>
        <fullName evidence="1">(apollo) hypothetical protein</fullName>
    </submittedName>
</protein>
<reference evidence="1" key="1">
    <citation type="submission" date="2021-04" db="EMBL/GenBank/DDBJ databases">
        <authorList>
            <person name="Tunstrom K."/>
        </authorList>
    </citation>
    <scope>NUCLEOTIDE SEQUENCE</scope>
</reference>
<sequence>MTASITRGVRIRIKATYFDENDGHNTWSRKHFGDNYDISYCWGTVRKVENNYAMVYWEIDKKISLVPVGVLIADIENDNLLEANTNEENYESMFAWYGRGAYFKDEMPAVMKIKRKPKGVGCEVKIACDSNTNIMMRFEINEGKEAMSTKK</sequence>
<accession>A0A8S3XJJ2</accession>
<evidence type="ECO:0000313" key="1">
    <source>
        <dbReference type="EMBL" id="CAG5027418.1"/>
    </source>
</evidence>
<keyword evidence="2" id="KW-1185">Reference proteome</keyword>
<organism evidence="1 2">
    <name type="scientific">Parnassius apollo</name>
    <name type="common">Apollo butterfly</name>
    <name type="synonym">Papilio apollo</name>
    <dbReference type="NCBI Taxonomy" id="110799"/>
    <lineage>
        <taxon>Eukaryota</taxon>
        <taxon>Metazoa</taxon>
        <taxon>Ecdysozoa</taxon>
        <taxon>Arthropoda</taxon>
        <taxon>Hexapoda</taxon>
        <taxon>Insecta</taxon>
        <taxon>Pterygota</taxon>
        <taxon>Neoptera</taxon>
        <taxon>Endopterygota</taxon>
        <taxon>Lepidoptera</taxon>
        <taxon>Glossata</taxon>
        <taxon>Ditrysia</taxon>
        <taxon>Papilionoidea</taxon>
        <taxon>Papilionidae</taxon>
        <taxon>Parnassiinae</taxon>
        <taxon>Parnassini</taxon>
        <taxon>Parnassius</taxon>
        <taxon>Parnassius</taxon>
    </lineage>
</organism>
<dbReference type="AlphaFoldDB" id="A0A8S3XJJ2"/>
<gene>
    <name evidence="1" type="ORF">PAPOLLO_LOCUS18822</name>
</gene>
<proteinExistence type="predicted"/>
<dbReference type="Proteomes" id="UP000691718">
    <property type="component" value="Unassembled WGS sequence"/>
</dbReference>